<evidence type="ECO:0000256" key="3">
    <source>
        <dbReference type="ARBA" id="ARBA00011060"/>
    </source>
</evidence>
<comment type="subcellular location">
    <subcellularLocation>
        <location evidence="2">Chromosome</location>
        <location evidence="2">Centromere</location>
    </subcellularLocation>
    <subcellularLocation>
        <location evidence="1">Nucleus</location>
    </subcellularLocation>
</comment>
<dbReference type="EMBL" id="JAEPRA010000006">
    <property type="protein sequence ID" value="KAG2183886.1"/>
    <property type="molecule type" value="Genomic_DNA"/>
</dbReference>
<dbReference type="PANTHER" id="PTHR31740">
    <property type="entry name" value="CENTROMERE PROTEIN L"/>
    <property type="match status" value="1"/>
</dbReference>
<keyword evidence="9" id="KW-1185">Reference proteome</keyword>
<evidence type="ECO:0000256" key="2">
    <source>
        <dbReference type="ARBA" id="ARBA00004584"/>
    </source>
</evidence>
<comment type="caution">
    <text evidence="8">The sequence shown here is derived from an EMBL/GenBank/DDBJ whole genome shotgun (WGS) entry which is preliminary data.</text>
</comment>
<dbReference type="OrthoDB" id="8864979at2759"/>
<evidence type="ECO:0000256" key="7">
    <source>
        <dbReference type="SAM" id="Coils"/>
    </source>
</evidence>
<keyword evidence="6" id="KW-0137">Centromere</keyword>
<evidence type="ECO:0000256" key="5">
    <source>
        <dbReference type="ARBA" id="ARBA00023242"/>
    </source>
</evidence>
<dbReference type="AlphaFoldDB" id="A0A8H7Q3B7"/>
<dbReference type="GO" id="GO:0005634">
    <property type="term" value="C:nucleus"/>
    <property type="evidence" value="ECO:0007669"/>
    <property type="project" value="UniProtKB-SubCell"/>
</dbReference>
<evidence type="ECO:0000313" key="8">
    <source>
        <dbReference type="EMBL" id="KAG2183886.1"/>
    </source>
</evidence>
<proteinExistence type="inferred from homology"/>
<name>A0A8H7Q3B7_9FUNG</name>
<evidence type="ECO:0000313" key="9">
    <source>
        <dbReference type="Proteomes" id="UP000612746"/>
    </source>
</evidence>
<keyword evidence="7" id="KW-0175">Coiled coil</keyword>
<sequence>MKRRAPNSDNEDGSDAEEELDAVSRLMNRSFTAFRCTPFWEFRATEMPKYERQLKDFLMLDLERALKEARDNAEDEDETLDLLRGKVVQVTLKGQTISPWRGSDPSVRPFEMTMIFQPRGKVVQKIYTAVFMSALAPSPVQIASGFSHFPLALIKADAPIMPLIVRWFESNFGGHISPMRILPGELEMITDEWASRAYDTRDAPVQDEIRVPRTRKLDLPLELRYDTGFDEIKSITVNITAEDVMTLVQAQRASNGEKRLVDVIQQHIYDTTSIDVTKLVLSRVGNPACYISTDGKVKSKSLTLQVMRRLMAVACAKVFGP</sequence>
<dbReference type="Proteomes" id="UP000612746">
    <property type="component" value="Unassembled WGS sequence"/>
</dbReference>
<accession>A0A8H7Q3B7</accession>
<evidence type="ECO:0000256" key="1">
    <source>
        <dbReference type="ARBA" id="ARBA00004123"/>
    </source>
</evidence>
<organism evidence="8 9">
    <name type="scientific">Umbelopsis vinacea</name>
    <dbReference type="NCBI Taxonomy" id="44442"/>
    <lineage>
        <taxon>Eukaryota</taxon>
        <taxon>Fungi</taxon>
        <taxon>Fungi incertae sedis</taxon>
        <taxon>Mucoromycota</taxon>
        <taxon>Mucoromycotina</taxon>
        <taxon>Umbelopsidomycetes</taxon>
        <taxon>Umbelopsidales</taxon>
        <taxon>Umbelopsidaceae</taxon>
        <taxon>Umbelopsis</taxon>
    </lineage>
</organism>
<gene>
    <name evidence="8" type="ORF">INT44_008897</name>
</gene>
<keyword evidence="5" id="KW-0539">Nucleus</keyword>
<comment type="similarity">
    <text evidence="3">Belongs to the CENP-L/IML3 family.</text>
</comment>
<evidence type="ECO:0000256" key="6">
    <source>
        <dbReference type="ARBA" id="ARBA00023328"/>
    </source>
</evidence>
<dbReference type="GO" id="GO:0000775">
    <property type="term" value="C:chromosome, centromeric region"/>
    <property type="evidence" value="ECO:0007669"/>
    <property type="project" value="UniProtKB-SubCell"/>
</dbReference>
<evidence type="ECO:0000256" key="4">
    <source>
        <dbReference type="ARBA" id="ARBA00022454"/>
    </source>
</evidence>
<dbReference type="PANTHER" id="PTHR31740:SF2">
    <property type="entry name" value="CENTROMERE PROTEIN L"/>
    <property type="match status" value="1"/>
</dbReference>
<reference evidence="8" key="1">
    <citation type="submission" date="2020-12" db="EMBL/GenBank/DDBJ databases">
        <title>Metabolic potential, ecology and presence of endohyphal bacteria is reflected in genomic diversity of Mucoromycotina.</title>
        <authorList>
            <person name="Muszewska A."/>
            <person name="Okrasinska A."/>
            <person name="Steczkiewicz K."/>
            <person name="Drgas O."/>
            <person name="Orlowska M."/>
            <person name="Perlinska-Lenart U."/>
            <person name="Aleksandrzak-Piekarczyk T."/>
            <person name="Szatraj K."/>
            <person name="Zielenkiewicz U."/>
            <person name="Pilsyk S."/>
            <person name="Malc E."/>
            <person name="Mieczkowski P."/>
            <person name="Kruszewska J.S."/>
            <person name="Biernat P."/>
            <person name="Pawlowska J."/>
        </authorList>
    </citation>
    <scope>NUCLEOTIDE SEQUENCE</scope>
    <source>
        <strain evidence="8">WA0000051536</strain>
    </source>
</reference>
<dbReference type="InterPro" id="IPR025204">
    <property type="entry name" value="CENP-L"/>
</dbReference>
<dbReference type="Pfam" id="PF13092">
    <property type="entry name" value="CENP-L"/>
    <property type="match status" value="1"/>
</dbReference>
<keyword evidence="4" id="KW-0158">Chromosome</keyword>
<feature type="coiled-coil region" evidence="7">
    <location>
        <begin position="59"/>
        <end position="86"/>
    </location>
</feature>
<protein>
    <recommendedName>
        <fullName evidence="10">Centromere protein L</fullName>
    </recommendedName>
</protein>
<evidence type="ECO:0008006" key="10">
    <source>
        <dbReference type="Google" id="ProtNLM"/>
    </source>
</evidence>